<feature type="transmembrane region" description="Helical" evidence="1">
    <location>
        <begin position="24"/>
        <end position="43"/>
    </location>
</feature>
<dbReference type="RefSeq" id="WP_015403070.1">
    <property type="nucleotide sequence ID" value="NC_020304.1"/>
</dbReference>
<name>M1NC61_DESSD</name>
<reference evidence="3" key="1">
    <citation type="journal article" date="2013" name="Stand. Genomic Sci.">
        <title>Complete genome sequence of Desulfocapsa sulfexigens, a marine deltaproteobacterium specialized in disproportionating inorganic sulfur compounds.</title>
        <authorList>
            <person name="Finster K.W."/>
            <person name="Kjeldsen K.U."/>
            <person name="Kube M."/>
            <person name="Reinhardt R."/>
            <person name="Mussmann M."/>
            <person name="Amann R."/>
            <person name="Schreiber L."/>
        </authorList>
    </citation>
    <scope>NUCLEOTIDE SEQUENCE [LARGE SCALE GENOMIC DNA]</scope>
    <source>
        <strain evidence="3">DSM 10523 / SB164P1</strain>
    </source>
</reference>
<dbReference type="InterPro" id="IPR007445">
    <property type="entry name" value="PilO"/>
</dbReference>
<dbReference type="HOGENOM" id="CLU_102444_0_0_7"/>
<dbReference type="EMBL" id="CP003985">
    <property type="protein sequence ID" value="AGF77374.1"/>
    <property type="molecule type" value="Genomic_DNA"/>
</dbReference>
<dbReference type="Gene3D" id="3.30.70.60">
    <property type="match status" value="1"/>
</dbReference>
<dbReference type="PANTHER" id="PTHR39555:SF1">
    <property type="entry name" value="TYPE IV PILUS INNER MEMBRANE COMPONENT PILO"/>
    <property type="match status" value="1"/>
</dbReference>
<sequence length="212" mass="24095">MKKTNAFATFIDEKYIPLDKKLKIALAVILFLLPVVLFYFLWLQPHYKNHARLTQQKAAMTQELQKAKAKAANKGKLQAELDATEELFAETATLLPKEKEIPSLLTNISALGRGSGLDFLTFKPNADIPRDFYSEIPVDIKVRGPYHNMGIFLNQVSKLDRIVTVANINMGGPKKEGSEMLLNSSCRLVTYQFTNVQISKQEDPKKKRKKRR</sequence>
<dbReference type="GO" id="GO:0043107">
    <property type="term" value="P:type IV pilus-dependent motility"/>
    <property type="evidence" value="ECO:0007669"/>
    <property type="project" value="InterPro"/>
</dbReference>
<dbReference type="Pfam" id="PF04350">
    <property type="entry name" value="PilO"/>
    <property type="match status" value="1"/>
</dbReference>
<dbReference type="OrthoDB" id="5502253at2"/>
<proteinExistence type="predicted"/>
<dbReference type="InterPro" id="IPR014717">
    <property type="entry name" value="Transl_elong_EF1B/ribsomal_bS6"/>
</dbReference>
<gene>
    <name evidence="2" type="ordered locus">UWK_00797</name>
</gene>
<dbReference type="eggNOG" id="COG3167">
    <property type="taxonomic scope" value="Bacteria"/>
</dbReference>
<keyword evidence="1" id="KW-0812">Transmembrane</keyword>
<dbReference type="STRING" id="1167006.UWK_00797"/>
<dbReference type="PANTHER" id="PTHR39555">
    <property type="entry name" value="FIMBRIAL ASSEMBLY PROTEIN PILO-LIKE PROTEIN-RELATED"/>
    <property type="match status" value="1"/>
</dbReference>
<keyword evidence="1" id="KW-1133">Transmembrane helix</keyword>
<organism evidence="2 3">
    <name type="scientific">Desulfocapsa sulfexigens (strain DSM 10523 / SB164P1)</name>
    <dbReference type="NCBI Taxonomy" id="1167006"/>
    <lineage>
        <taxon>Bacteria</taxon>
        <taxon>Pseudomonadati</taxon>
        <taxon>Thermodesulfobacteriota</taxon>
        <taxon>Desulfobulbia</taxon>
        <taxon>Desulfobulbales</taxon>
        <taxon>Desulfocapsaceae</taxon>
        <taxon>Desulfocapsa</taxon>
    </lineage>
</organism>
<evidence type="ECO:0000313" key="2">
    <source>
        <dbReference type="EMBL" id="AGF77374.1"/>
    </source>
</evidence>
<evidence type="ECO:0000313" key="3">
    <source>
        <dbReference type="Proteomes" id="UP000011721"/>
    </source>
</evidence>
<accession>M1NC61</accession>
<protein>
    <submittedName>
        <fullName evidence="2">Tfp pilus assembly protein PilO</fullName>
    </submittedName>
</protein>
<dbReference type="AlphaFoldDB" id="M1NC61"/>
<dbReference type="Proteomes" id="UP000011721">
    <property type="component" value="Chromosome"/>
</dbReference>
<dbReference type="GO" id="GO:0043683">
    <property type="term" value="P:type IV pilus assembly"/>
    <property type="evidence" value="ECO:0007669"/>
    <property type="project" value="InterPro"/>
</dbReference>
<keyword evidence="1" id="KW-0472">Membrane</keyword>
<keyword evidence="3" id="KW-1185">Reference proteome</keyword>
<dbReference type="KEGG" id="dsf:UWK_00797"/>
<evidence type="ECO:0000256" key="1">
    <source>
        <dbReference type="SAM" id="Phobius"/>
    </source>
</evidence>